<protein>
    <submittedName>
        <fullName evidence="4">FecR domain-containing protein</fullName>
    </submittedName>
</protein>
<evidence type="ECO:0000256" key="1">
    <source>
        <dbReference type="SAM" id="Phobius"/>
    </source>
</evidence>
<reference evidence="4" key="2">
    <citation type="journal article" date="2024" name="Antonie Van Leeuwenhoek">
        <title>Roseihalotalea indica gen. nov., sp. nov., a halophilic Bacteroidetes from mesopelagic Southwest Indian Ocean with higher carbohydrate metabolic potential.</title>
        <authorList>
            <person name="Chen B."/>
            <person name="Zhang M."/>
            <person name="Lin D."/>
            <person name="Ye J."/>
            <person name="Tang K."/>
        </authorList>
    </citation>
    <scope>NUCLEOTIDE SEQUENCE</scope>
    <source>
        <strain evidence="4">TK19036</strain>
    </source>
</reference>
<reference evidence="4" key="1">
    <citation type="journal article" date="2023" name="Comput. Struct. Biotechnol. J.">
        <title>Discovery of a novel marine Bacteroidetes with a rich repertoire of carbohydrate-active enzymes.</title>
        <authorList>
            <person name="Chen B."/>
            <person name="Liu G."/>
            <person name="Chen Q."/>
            <person name="Wang H."/>
            <person name="Liu L."/>
            <person name="Tang K."/>
        </authorList>
    </citation>
    <scope>NUCLEOTIDE SEQUENCE</scope>
    <source>
        <strain evidence="4">TK19036</strain>
    </source>
</reference>
<dbReference type="PIRSF" id="PIRSF018266">
    <property type="entry name" value="FecR"/>
    <property type="match status" value="1"/>
</dbReference>
<dbReference type="GO" id="GO:0016989">
    <property type="term" value="F:sigma factor antagonist activity"/>
    <property type="evidence" value="ECO:0007669"/>
    <property type="project" value="TreeGrafter"/>
</dbReference>
<dbReference type="InterPro" id="IPR012373">
    <property type="entry name" value="Ferrdict_sens_TM"/>
</dbReference>
<feature type="domain" description="FecR protein" evidence="2">
    <location>
        <begin position="137"/>
        <end position="236"/>
    </location>
</feature>
<name>A0AA49GT76_9BACT</name>
<dbReference type="EMBL" id="CP120682">
    <property type="protein sequence ID" value="WKN39273.1"/>
    <property type="molecule type" value="Genomic_DNA"/>
</dbReference>
<dbReference type="Gene3D" id="3.55.50.30">
    <property type="match status" value="1"/>
</dbReference>
<gene>
    <name evidence="4" type="ORF">K4G66_11285</name>
</gene>
<feature type="domain" description="Protein FecR C-terminal" evidence="3">
    <location>
        <begin position="282"/>
        <end position="350"/>
    </location>
</feature>
<evidence type="ECO:0000259" key="3">
    <source>
        <dbReference type="Pfam" id="PF16344"/>
    </source>
</evidence>
<dbReference type="AlphaFoldDB" id="A0AA49GT76"/>
<accession>A0AA49GT76</accession>
<dbReference type="Pfam" id="PF04773">
    <property type="entry name" value="FecR"/>
    <property type="match status" value="1"/>
</dbReference>
<keyword evidence="1" id="KW-1133">Transmembrane helix</keyword>
<evidence type="ECO:0000313" key="4">
    <source>
        <dbReference type="EMBL" id="WKN39273.1"/>
    </source>
</evidence>
<dbReference type="InterPro" id="IPR032508">
    <property type="entry name" value="FecR_C"/>
</dbReference>
<keyword evidence="1" id="KW-0812">Transmembrane</keyword>
<feature type="transmembrane region" description="Helical" evidence="1">
    <location>
        <begin position="108"/>
        <end position="128"/>
    </location>
</feature>
<dbReference type="PANTHER" id="PTHR30273:SF2">
    <property type="entry name" value="PROTEIN FECR"/>
    <property type="match status" value="1"/>
</dbReference>
<organism evidence="4">
    <name type="scientific">Roseihalotalea indica</name>
    <dbReference type="NCBI Taxonomy" id="2867963"/>
    <lineage>
        <taxon>Bacteria</taxon>
        <taxon>Pseudomonadati</taxon>
        <taxon>Bacteroidota</taxon>
        <taxon>Cytophagia</taxon>
        <taxon>Cytophagales</taxon>
        <taxon>Catalimonadaceae</taxon>
        <taxon>Roseihalotalea</taxon>
    </lineage>
</organism>
<keyword evidence="1" id="KW-0472">Membrane</keyword>
<dbReference type="Gene3D" id="2.60.120.1440">
    <property type="match status" value="1"/>
</dbReference>
<dbReference type="InterPro" id="IPR006860">
    <property type="entry name" value="FecR"/>
</dbReference>
<dbReference type="PANTHER" id="PTHR30273">
    <property type="entry name" value="PERIPLASMIC SIGNAL SENSOR AND SIGMA FACTOR ACTIVATOR FECR-RELATED"/>
    <property type="match status" value="1"/>
</dbReference>
<proteinExistence type="predicted"/>
<evidence type="ECO:0000259" key="2">
    <source>
        <dbReference type="Pfam" id="PF04773"/>
    </source>
</evidence>
<dbReference type="Pfam" id="PF16344">
    <property type="entry name" value="FecR_C"/>
    <property type="match status" value="1"/>
</dbReference>
<sequence>MPDNQHQVKDFLLDPYFQEWVKAPNTENNAYWQEFLHQNPEAASATAEAKKLVLQLNFQEAPRSENVKRRVKSAIDQAIQEGLTAEDSSPPSKPFVQEPKEIFYNKKWVGIAASITGLLLLAATYFIIRPAASFIEYTTAYGETKTVTLPDQSVVTLNANSTLRIEEGNWENPTGRSVWLSGEAFFKVNKRKTREGAPIKFVVHSSNVQVEVLGTQFNVNSRRSKTQVVLRVGKVKLNIHRDTAQEEVLMKPGQMVAVDEQKPIIEKKTVDPSQYTAWTENKLVFENTSIAAIKQLIEDNYGFQVQVNNATLLQKAFSGTAPADDLDILLDKLALIYHLNITKDGNKITLEEK</sequence>